<feature type="compositionally biased region" description="Low complexity" evidence="1">
    <location>
        <begin position="161"/>
        <end position="177"/>
    </location>
</feature>
<evidence type="ECO:0000256" key="1">
    <source>
        <dbReference type="SAM" id="MobiDB-lite"/>
    </source>
</evidence>
<comment type="caution">
    <text evidence="2">The sequence shown here is derived from an EMBL/GenBank/DDBJ whole genome shotgun (WGS) entry which is preliminary data.</text>
</comment>
<name>A0AAW0CWE0_9AGAR</name>
<accession>A0AAW0CWE0</accession>
<dbReference type="AlphaFoldDB" id="A0AAW0CWE0"/>
<sequence>MSQSISPMFQPFDNYNQFYAGLILWCDPNCHEMDISTLTQEELHDRKKARELKPCLVVAVNHTTRQIQVARICATTPTDTQRWVRIDSSPPITWRISDAWIWVGTPPTVPMTLQNHKVMHPHKHTQYTGGDIAAANLQNYWVHRQNYLAWRQMSIQSEIPSTSSGGRQISSSSQGSQRLARHTSMQRNSSTETRHTLYSTGLHSVQHTNPALYQTPIAYPQHNTYTQSPGGSNFIAVSPHPVVVPPGFTQTHPSSPGWWRNPETGWFWSSSRGLMPPAP</sequence>
<keyword evidence="3" id="KW-1185">Reference proteome</keyword>
<feature type="region of interest" description="Disordered" evidence="1">
    <location>
        <begin position="159"/>
        <end position="193"/>
    </location>
</feature>
<dbReference type="Proteomes" id="UP001362999">
    <property type="component" value="Unassembled WGS sequence"/>
</dbReference>
<feature type="compositionally biased region" description="Polar residues" evidence="1">
    <location>
        <begin position="183"/>
        <end position="193"/>
    </location>
</feature>
<organism evidence="2 3">
    <name type="scientific">Favolaschia claudopus</name>
    <dbReference type="NCBI Taxonomy" id="2862362"/>
    <lineage>
        <taxon>Eukaryota</taxon>
        <taxon>Fungi</taxon>
        <taxon>Dikarya</taxon>
        <taxon>Basidiomycota</taxon>
        <taxon>Agaricomycotina</taxon>
        <taxon>Agaricomycetes</taxon>
        <taxon>Agaricomycetidae</taxon>
        <taxon>Agaricales</taxon>
        <taxon>Marasmiineae</taxon>
        <taxon>Mycenaceae</taxon>
        <taxon>Favolaschia</taxon>
    </lineage>
</organism>
<reference evidence="2 3" key="1">
    <citation type="journal article" date="2024" name="J Genomics">
        <title>Draft genome sequencing and assembly of Favolaschia claudopus CIRM-BRFM 2984 isolated from oak limbs.</title>
        <authorList>
            <person name="Navarro D."/>
            <person name="Drula E."/>
            <person name="Chaduli D."/>
            <person name="Cazenave R."/>
            <person name="Ahrendt S."/>
            <person name="Wang J."/>
            <person name="Lipzen A."/>
            <person name="Daum C."/>
            <person name="Barry K."/>
            <person name="Grigoriev I.V."/>
            <person name="Favel A."/>
            <person name="Rosso M.N."/>
            <person name="Martin F."/>
        </authorList>
    </citation>
    <scope>NUCLEOTIDE SEQUENCE [LARGE SCALE GENOMIC DNA]</scope>
    <source>
        <strain evidence="2 3">CIRM-BRFM 2984</strain>
    </source>
</reference>
<evidence type="ECO:0000313" key="2">
    <source>
        <dbReference type="EMBL" id="KAK7042613.1"/>
    </source>
</evidence>
<dbReference type="EMBL" id="JAWWNJ010000013">
    <property type="protein sequence ID" value="KAK7042613.1"/>
    <property type="molecule type" value="Genomic_DNA"/>
</dbReference>
<evidence type="ECO:0000313" key="3">
    <source>
        <dbReference type="Proteomes" id="UP001362999"/>
    </source>
</evidence>
<proteinExistence type="predicted"/>
<gene>
    <name evidence="2" type="ORF">R3P38DRAFT_321924</name>
</gene>
<protein>
    <submittedName>
        <fullName evidence="2">Uncharacterized protein</fullName>
    </submittedName>
</protein>